<dbReference type="Gene3D" id="3.40.50.2300">
    <property type="match status" value="1"/>
</dbReference>
<dbReference type="AlphaFoldDB" id="A0A2T5ICA4"/>
<gene>
    <name evidence="4" type="ORF">C8R21_10910</name>
</gene>
<dbReference type="PROSITE" id="PS50883">
    <property type="entry name" value="EAL"/>
    <property type="match status" value="1"/>
</dbReference>
<dbReference type="InterPro" id="IPR001633">
    <property type="entry name" value="EAL_dom"/>
</dbReference>
<protein>
    <submittedName>
        <fullName evidence="4">EAL domain-containing protein (Putative c-di-GMP-specific phosphodiesterase class I)</fullName>
    </submittedName>
</protein>
<dbReference type="InterPro" id="IPR035919">
    <property type="entry name" value="EAL_sf"/>
</dbReference>
<dbReference type="Pfam" id="PF00072">
    <property type="entry name" value="Response_reg"/>
    <property type="match status" value="1"/>
</dbReference>
<accession>A0A2T5ICA4</accession>
<dbReference type="GO" id="GO:0071111">
    <property type="term" value="F:cyclic-guanylate-specific phosphodiesterase activity"/>
    <property type="evidence" value="ECO:0007669"/>
    <property type="project" value="InterPro"/>
</dbReference>
<evidence type="ECO:0000259" key="3">
    <source>
        <dbReference type="PROSITE" id="PS50883"/>
    </source>
</evidence>
<dbReference type="InterPro" id="IPR011006">
    <property type="entry name" value="CheY-like_superfamily"/>
</dbReference>
<dbReference type="SUPFAM" id="SSF141868">
    <property type="entry name" value="EAL domain-like"/>
    <property type="match status" value="1"/>
</dbReference>
<feature type="domain" description="EAL" evidence="3">
    <location>
        <begin position="144"/>
        <end position="397"/>
    </location>
</feature>
<dbReference type="CDD" id="cd01948">
    <property type="entry name" value="EAL"/>
    <property type="match status" value="1"/>
</dbReference>
<evidence type="ECO:0000259" key="2">
    <source>
        <dbReference type="PROSITE" id="PS50110"/>
    </source>
</evidence>
<dbReference type="SMART" id="SM00448">
    <property type="entry name" value="REC"/>
    <property type="match status" value="1"/>
</dbReference>
<dbReference type="Pfam" id="PF00563">
    <property type="entry name" value="EAL"/>
    <property type="match status" value="1"/>
</dbReference>
<name>A0A2T5ICA4_9PROT</name>
<evidence type="ECO:0000256" key="1">
    <source>
        <dbReference type="PROSITE-ProRule" id="PRU00169"/>
    </source>
</evidence>
<evidence type="ECO:0000313" key="4">
    <source>
        <dbReference type="EMBL" id="PTQ81459.1"/>
    </source>
</evidence>
<dbReference type="InterPro" id="IPR050706">
    <property type="entry name" value="Cyclic-di-GMP_PDE-like"/>
</dbReference>
<dbReference type="Proteomes" id="UP000244152">
    <property type="component" value="Unassembled WGS sequence"/>
</dbReference>
<comment type="caution">
    <text evidence="4">The sequence shown here is derived from an EMBL/GenBank/DDBJ whole genome shotgun (WGS) entry which is preliminary data.</text>
</comment>
<reference evidence="4 5" key="1">
    <citation type="submission" date="2018-04" db="EMBL/GenBank/DDBJ databases">
        <title>Active sludge and wastewater microbial communities from Klosterneuburg, Austria.</title>
        <authorList>
            <person name="Wagner M."/>
        </authorList>
    </citation>
    <scope>NUCLEOTIDE SEQUENCE [LARGE SCALE GENOMIC DNA]</scope>
    <source>
        <strain evidence="4 5">Nl12</strain>
    </source>
</reference>
<dbReference type="RefSeq" id="WP_107761959.1">
    <property type="nucleotide sequence ID" value="NZ_QAOK01000009.1"/>
</dbReference>
<dbReference type="PROSITE" id="PS50110">
    <property type="entry name" value="RESPONSE_REGULATORY"/>
    <property type="match status" value="1"/>
</dbReference>
<keyword evidence="1" id="KW-0597">Phosphoprotein</keyword>
<sequence>MVERSAVKILVLDDESFMLKLLNRVLSNLGYGSITLCDSGRVALEKIANADADTVPNVILLDLNMPEMDGIEFVRHLVDLHYPGSLILVSGEDERILQTTEKLVRAHKIPILGYLHKPVTSDALAAMLGKWGPPSASVPGTAKKVYSANELRTAIKGGELINYYQPKVAVAGGEVVGVETLVRWRHPTDGIVFPDQFIGVAEASGLIDDLTQAVFTAAMIQAKAWQEARLSLRIAVNVSMDNLASIDFLNFVAEAAAKEGIAPQNVVLEVTESRLMQDTRAPLEILTRLRLKRFRLSIDDFGTGHSSLAQLRDIPFDELKIDQGFVHRASMDETLRAIYDASLSLARQLNMEVVAEGVQDREDWDLLLRTGCDLAQGTFVSRPLLPEEIPGWIELWRERVRNELFPTEDIKE</sequence>
<feature type="modified residue" description="4-aspartylphosphate" evidence="1">
    <location>
        <position position="62"/>
    </location>
</feature>
<dbReference type="Gene3D" id="3.20.20.450">
    <property type="entry name" value="EAL domain"/>
    <property type="match status" value="1"/>
</dbReference>
<dbReference type="EMBL" id="QAOK01000009">
    <property type="protein sequence ID" value="PTQ81459.1"/>
    <property type="molecule type" value="Genomic_DNA"/>
</dbReference>
<dbReference type="GO" id="GO:0000160">
    <property type="term" value="P:phosphorelay signal transduction system"/>
    <property type="evidence" value="ECO:0007669"/>
    <property type="project" value="InterPro"/>
</dbReference>
<proteinExistence type="predicted"/>
<dbReference type="SUPFAM" id="SSF52172">
    <property type="entry name" value="CheY-like"/>
    <property type="match status" value="1"/>
</dbReference>
<dbReference type="PANTHER" id="PTHR33121:SF79">
    <property type="entry name" value="CYCLIC DI-GMP PHOSPHODIESTERASE PDED-RELATED"/>
    <property type="match status" value="1"/>
</dbReference>
<organism evidence="4 5">
    <name type="scientific">Nitrosospira multiformis</name>
    <dbReference type="NCBI Taxonomy" id="1231"/>
    <lineage>
        <taxon>Bacteria</taxon>
        <taxon>Pseudomonadati</taxon>
        <taxon>Pseudomonadota</taxon>
        <taxon>Betaproteobacteria</taxon>
        <taxon>Nitrosomonadales</taxon>
        <taxon>Nitrosomonadaceae</taxon>
        <taxon>Nitrosospira</taxon>
    </lineage>
</organism>
<feature type="domain" description="Response regulatory" evidence="2">
    <location>
        <begin position="8"/>
        <end position="132"/>
    </location>
</feature>
<dbReference type="InterPro" id="IPR001789">
    <property type="entry name" value="Sig_transdc_resp-reg_receiver"/>
</dbReference>
<dbReference type="PANTHER" id="PTHR33121">
    <property type="entry name" value="CYCLIC DI-GMP PHOSPHODIESTERASE PDEF"/>
    <property type="match status" value="1"/>
</dbReference>
<evidence type="ECO:0000313" key="5">
    <source>
        <dbReference type="Proteomes" id="UP000244152"/>
    </source>
</evidence>
<dbReference type="SMART" id="SM00052">
    <property type="entry name" value="EAL"/>
    <property type="match status" value="1"/>
</dbReference>